<dbReference type="EMBL" id="CP002467">
    <property type="protein sequence ID" value="ADV82123.1"/>
    <property type="molecule type" value="Genomic_DNA"/>
</dbReference>
<dbReference type="Proteomes" id="UP000006844">
    <property type="component" value="Chromosome"/>
</dbReference>
<dbReference type="Pfam" id="PF14079">
    <property type="entry name" value="DUF4260"/>
    <property type="match status" value="1"/>
</dbReference>
<organism evidence="2 3">
    <name type="scientific">Terriglobus saanensis (strain ATCC BAA-1853 / DSM 23119 / SP1PR4)</name>
    <dbReference type="NCBI Taxonomy" id="401053"/>
    <lineage>
        <taxon>Bacteria</taxon>
        <taxon>Pseudomonadati</taxon>
        <taxon>Acidobacteriota</taxon>
        <taxon>Terriglobia</taxon>
        <taxon>Terriglobales</taxon>
        <taxon>Acidobacteriaceae</taxon>
        <taxon>Terriglobus</taxon>
    </lineage>
</organism>
<protein>
    <recommendedName>
        <fullName evidence="4">DUF4260 domain-containing protein</fullName>
    </recommendedName>
</protein>
<dbReference type="RefSeq" id="WP_013567856.1">
    <property type="nucleotide sequence ID" value="NC_014963.1"/>
</dbReference>
<feature type="transmembrane region" description="Helical" evidence="1">
    <location>
        <begin position="76"/>
        <end position="98"/>
    </location>
</feature>
<evidence type="ECO:0000256" key="1">
    <source>
        <dbReference type="SAM" id="Phobius"/>
    </source>
</evidence>
<dbReference type="InterPro" id="IPR025356">
    <property type="entry name" value="DUF4260"/>
</dbReference>
<dbReference type="OrthoDB" id="9813911at2"/>
<proteinExistence type="predicted"/>
<reference evidence="2 3" key="1">
    <citation type="journal article" date="2012" name="Stand. Genomic Sci.">
        <title>Complete genome sequence of Terriglobus saanensis type strain SP1PR4(T), an Acidobacteria from tundra soil.</title>
        <authorList>
            <person name="Rawat S.R."/>
            <person name="Mannisto M.K."/>
            <person name="Starovoytov V."/>
            <person name="Goodwin L."/>
            <person name="Nolan M."/>
            <person name="Hauser L."/>
            <person name="Land M."/>
            <person name="Davenport K.W."/>
            <person name="Woyke T."/>
            <person name="Haggblom M.M."/>
        </authorList>
    </citation>
    <scope>NUCLEOTIDE SEQUENCE</scope>
    <source>
        <strain evidence="3">ATCC BAA-1853 / DSM 23119 / SP1PR4</strain>
    </source>
</reference>
<gene>
    <name evidence="2" type="ordered locus">AciPR4_1299</name>
</gene>
<dbReference type="eggNOG" id="ENOG5032SZF">
    <property type="taxonomic scope" value="Bacteria"/>
</dbReference>
<evidence type="ECO:0008006" key="4">
    <source>
        <dbReference type="Google" id="ProtNLM"/>
    </source>
</evidence>
<dbReference type="HOGENOM" id="CLU_144225_0_0_0"/>
<dbReference type="KEGG" id="tsa:AciPR4_1299"/>
<sequence>MTNAPEEFRGAARGGVRTLLRLEGLAVLLGSVFFFKVRHGNWGIFALLFFAPDLSFVLYAIDRKLATASYNAAHSYLLPVALLCVGVLHPAVMPYALIWTAHIGFDRALGYGLKYKTGFGDTHLGKLGKIAT</sequence>
<evidence type="ECO:0000313" key="3">
    <source>
        <dbReference type="Proteomes" id="UP000006844"/>
    </source>
</evidence>
<keyword evidence="1" id="KW-0812">Transmembrane</keyword>
<feature type="transmembrane region" description="Helical" evidence="1">
    <location>
        <begin position="18"/>
        <end position="35"/>
    </location>
</feature>
<evidence type="ECO:0000313" key="2">
    <source>
        <dbReference type="EMBL" id="ADV82123.1"/>
    </source>
</evidence>
<feature type="transmembrane region" description="Helical" evidence="1">
    <location>
        <begin position="42"/>
        <end position="61"/>
    </location>
</feature>
<name>E8UZA5_TERSS</name>
<dbReference type="STRING" id="401053.AciPR4_1299"/>
<accession>E8UZA5</accession>
<keyword evidence="1" id="KW-0472">Membrane</keyword>
<dbReference type="AlphaFoldDB" id="E8UZA5"/>
<keyword evidence="3" id="KW-1185">Reference proteome</keyword>
<keyword evidence="1" id="KW-1133">Transmembrane helix</keyword>